<comment type="caution">
    <text evidence="1">The sequence shown here is derived from an EMBL/GenBank/DDBJ whole genome shotgun (WGS) entry which is preliminary data.</text>
</comment>
<dbReference type="RefSeq" id="WP_307055409.1">
    <property type="nucleotide sequence ID" value="NZ_BAABKK010000003.1"/>
</dbReference>
<sequence>MNNSPTAVPGGSPGPFPRMVLSSPMAGYDVTVAEGKNAVIALRALQALPGALFFTLQIFSAPGLEPRGRSAGKVPRPEHAPGGFVVEALFRDVESPGDEPVRVPVYVQSGGGGMGRWDISYWFKVPGPVPAEVALAVAWPDAGIQPTVLSIAREDILRATPEELSFPR</sequence>
<reference evidence="2" key="1">
    <citation type="journal article" date="2019" name="Int. J. Syst. Evol. Microbiol.">
        <title>The Global Catalogue of Microorganisms (GCM) 10K type strain sequencing project: providing services to taxonomists for standard genome sequencing and annotation.</title>
        <authorList>
            <consortium name="The Broad Institute Genomics Platform"/>
            <consortium name="The Broad Institute Genome Sequencing Center for Infectious Disease"/>
            <person name="Wu L."/>
            <person name="Ma J."/>
        </authorList>
    </citation>
    <scope>NUCLEOTIDE SEQUENCE [LARGE SCALE GENOMIC DNA]</scope>
    <source>
        <strain evidence="2">JCM 18514</strain>
    </source>
</reference>
<name>A0ABP9S1L6_9MICC</name>
<protein>
    <submittedName>
        <fullName evidence="1">Uncharacterized protein</fullName>
    </submittedName>
</protein>
<organism evidence="1 2">
    <name type="scientific">Arthrobacter gyeryongensis</name>
    <dbReference type="NCBI Taxonomy" id="1650592"/>
    <lineage>
        <taxon>Bacteria</taxon>
        <taxon>Bacillati</taxon>
        <taxon>Actinomycetota</taxon>
        <taxon>Actinomycetes</taxon>
        <taxon>Micrococcales</taxon>
        <taxon>Micrococcaceae</taxon>
        <taxon>Arthrobacter</taxon>
    </lineage>
</organism>
<dbReference type="EMBL" id="BAABKK010000003">
    <property type="protein sequence ID" value="GAA5189528.1"/>
    <property type="molecule type" value="Genomic_DNA"/>
</dbReference>
<evidence type="ECO:0000313" key="1">
    <source>
        <dbReference type="EMBL" id="GAA5189528.1"/>
    </source>
</evidence>
<keyword evidence="2" id="KW-1185">Reference proteome</keyword>
<evidence type="ECO:0000313" key="2">
    <source>
        <dbReference type="Proteomes" id="UP001500200"/>
    </source>
</evidence>
<dbReference type="Proteomes" id="UP001500200">
    <property type="component" value="Unassembled WGS sequence"/>
</dbReference>
<gene>
    <name evidence="1" type="ORF">GCM10023346_04320</name>
</gene>
<proteinExistence type="predicted"/>
<accession>A0ABP9S1L6</accession>